<organism evidence="3 4">
    <name type="scientific">Plutella xylostella</name>
    <name type="common">Diamondback moth</name>
    <name type="synonym">Plutella maculipennis</name>
    <dbReference type="NCBI Taxonomy" id="51655"/>
    <lineage>
        <taxon>Eukaryota</taxon>
        <taxon>Metazoa</taxon>
        <taxon>Ecdysozoa</taxon>
        <taxon>Arthropoda</taxon>
        <taxon>Hexapoda</taxon>
        <taxon>Insecta</taxon>
        <taxon>Pterygota</taxon>
        <taxon>Neoptera</taxon>
        <taxon>Endopterygota</taxon>
        <taxon>Lepidoptera</taxon>
        <taxon>Glossata</taxon>
        <taxon>Ditrysia</taxon>
        <taxon>Yponomeutoidea</taxon>
        <taxon>Plutellidae</taxon>
        <taxon>Plutella</taxon>
    </lineage>
</organism>
<feature type="region of interest" description="Disordered" evidence="2">
    <location>
        <begin position="294"/>
        <end position="313"/>
    </location>
</feature>
<evidence type="ECO:0000256" key="1">
    <source>
        <dbReference type="SAM" id="Coils"/>
    </source>
</evidence>
<dbReference type="Proteomes" id="UP000653454">
    <property type="component" value="Unassembled WGS sequence"/>
</dbReference>
<feature type="coiled-coil region" evidence="1">
    <location>
        <begin position="356"/>
        <end position="383"/>
    </location>
</feature>
<name>A0A8S4D104_PLUXY</name>
<reference evidence="3" key="1">
    <citation type="submission" date="2020-11" db="EMBL/GenBank/DDBJ databases">
        <authorList>
            <person name="Whiteford S."/>
        </authorList>
    </citation>
    <scope>NUCLEOTIDE SEQUENCE</scope>
</reference>
<evidence type="ECO:0000256" key="2">
    <source>
        <dbReference type="SAM" id="MobiDB-lite"/>
    </source>
</evidence>
<proteinExistence type="predicted"/>
<dbReference type="AlphaFoldDB" id="A0A8S4D104"/>
<keyword evidence="4" id="KW-1185">Reference proteome</keyword>
<feature type="coiled-coil region" evidence="1">
    <location>
        <begin position="498"/>
        <end position="557"/>
    </location>
</feature>
<gene>
    <name evidence="3" type="ORF">PLXY2_LOCUS757</name>
</gene>
<feature type="region of interest" description="Disordered" evidence="2">
    <location>
        <begin position="138"/>
        <end position="157"/>
    </location>
</feature>
<feature type="compositionally biased region" description="Basic and acidic residues" evidence="2">
    <location>
        <begin position="148"/>
        <end position="157"/>
    </location>
</feature>
<sequence>MQLKIPTSVITDRSRALRSKRARSRSTPSQRQIPGRKKNDNKNCHSLSPSILSKRSLVEMAPSVFSTPEKPTSPDPDLRESSPRDTSVDAPLADTKPAAKTMRIPVRQRPVTATKSKIRPPKIINPSSHTMELLLPAKRNVDPTSDASIRDDQKKESENNVTLTVNHGMPHTMITKLMRQFAIKKREFLKLKRTLIPQQNQLLTLLAALRELEAGCGAKAEDALYAVTVLSVAAWPPHDVLLLVARDDAVCHGLAQTAIKMLTSQLDQLPEELHKLGAELWRHGDEHRKLARYEPRERSLGSGPYRSSSNYDQRLKDLKDDDEEQKMIKTIEAATENFKLKISRCLTLTKAAWCDRDVLTKKVEKLQKELVYLQHKAQEARLDARIKTPRCSISMSSSRKDSRTSLSTDPITLTEELKKERSAREALREVVTTAESMLRVARARIAILERQLKESKLEVANCQRKQKELEQICRFRESSYDARSKKLLEMSKNGEMTIETLSRQRDALEIRVRELREEADAATRRAEDVTNENATHIRVLKEKIADQEKVIEASRLRTDELDQLVTALQTQLAAVRERTADLVDMERRRCLDFVPSKESEPSDRETELWQELTATRAALARADRELLQARQDKEGFLESLARIAQVNENADKLSDKMASELVTKERKIMSLQQRIERHLANEAAMTETIEKNDSQIAAMKLEMTRMQSYSTYNKDTFAFPELQHELNELQMKVDALTRERSALVSAAASRALLLERHERAADLFARMTRMRRELGATVRPDSADAQPRHTSSSLAEICSTASESWSALRAERGRVLLLERALVTQGVLMERQARLRTRLERHRAALNRELMGARMCQPSDARLRRGGL</sequence>
<comment type="caution">
    <text evidence="3">The sequence shown here is derived from an EMBL/GenBank/DDBJ whole genome shotgun (WGS) entry which is preliminary data.</text>
</comment>
<feature type="coiled-coil region" evidence="1">
    <location>
        <begin position="431"/>
        <end position="472"/>
    </location>
</feature>
<keyword evidence="1" id="KW-0175">Coiled coil</keyword>
<dbReference type="EMBL" id="CAJHNJ030000002">
    <property type="protein sequence ID" value="CAG9090139.1"/>
    <property type="molecule type" value="Genomic_DNA"/>
</dbReference>
<feature type="coiled-coil region" evidence="1">
    <location>
        <begin position="719"/>
        <end position="746"/>
    </location>
</feature>
<accession>A0A8S4D104</accession>
<protein>
    <submittedName>
        <fullName evidence="3">(diamondback moth) hypothetical protein</fullName>
    </submittedName>
</protein>
<evidence type="ECO:0000313" key="3">
    <source>
        <dbReference type="EMBL" id="CAG9090139.1"/>
    </source>
</evidence>
<feature type="compositionally biased region" description="Basic and acidic residues" evidence="2">
    <location>
        <begin position="76"/>
        <end position="87"/>
    </location>
</feature>
<evidence type="ECO:0000313" key="4">
    <source>
        <dbReference type="Proteomes" id="UP000653454"/>
    </source>
</evidence>
<feature type="compositionally biased region" description="Polar residues" evidence="2">
    <location>
        <begin position="44"/>
        <end position="53"/>
    </location>
</feature>
<feature type="region of interest" description="Disordered" evidence="2">
    <location>
        <begin position="1"/>
        <end position="102"/>
    </location>
</feature>